<proteinExistence type="predicted"/>
<organism evidence="1 2">
    <name type="scientific">Diphasiastrum complanatum</name>
    <name type="common">Issler's clubmoss</name>
    <name type="synonym">Lycopodium complanatum</name>
    <dbReference type="NCBI Taxonomy" id="34168"/>
    <lineage>
        <taxon>Eukaryota</taxon>
        <taxon>Viridiplantae</taxon>
        <taxon>Streptophyta</taxon>
        <taxon>Embryophyta</taxon>
        <taxon>Tracheophyta</taxon>
        <taxon>Lycopodiopsida</taxon>
        <taxon>Lycopodiales</taxon>
        <taxon>Lycopodiaceae</taxon>
        <taxon>Lycopodioideae</taxon>
        <taxon>Diphasiastrum</taxon>
    </lineage>
</organism>
<dbReference type="Proteomes" id="UP001162992">
    <property type="component" value="Chromosome 1"/>
</dbReference>
<keyword evidence="2" id="KW-1185">Reference proteome</keyword>
<dbReference type="EMBL" id="CM055092">
    <property type="protein sequence ID" value="KAJ7569496.1"/>
    <property type="molecule type" value="Genomic_DNA"/>
</dbReference>
<comment type="caution">
    <text evidence="1">The sequence shown here is derived from an EMBL/GenBank/DDBJ whole genome shotgun (WGS) entry which is preliminary data.</text>
</comment>
<accession>A0ACC2ESU4</accession>
<sequence>MPVSEATSASGEVSGSSENYGVQQHEHSSGTSAPSGNDAGGQAPAKKKRNLPGTPDPEAEVISLSPSSLMATNRFVCEICGKGFQRDQNLQLHRRGHNLPWKLRQRTSEEPRKRVYICPELSCVHHDPSRALGDLTGIKKHFCRKHGEKKWKCDKCNKRYAVQSDWKAHSKTCGTREYRCDCGTLFSRRDSFITHRAFCEALAEETARISAGKQGPQLFYVPNDSLGVYATESPLSMRGSTSSQAPYAVRNVASSLHPEVAGASLAKEIPMPPLRWAQSTDQGSGAPTAGPRLSLWSDTASEYSLLADRHLADNSMSVSQLSASSPVVQTPISLQRKAGIVEIYGNLDEGQRNDQILSLPGGIFSNLLTSRSSFCGLQGSVAGVFDFKDSPSHTASAELSLSIPGITGESSARYCSSVSSFLSQQIHTLSNLEMSATALLQKVAKMGATTSSCLSMGCGMAGAHSSSFGLGASFRQGPEQEQGKSPCLGNLSASSWNGNLSESRAGNASTELGVSTSSLGAFSIAAQSRSSQQIGNHDFIASFSRHEDGFFEGLSTLPPNVGSYVDGVGAMQSRNSHPVHMSAGEVLNESSFQGAPESSDTPPMLPGLGGVFLKVEEGADRFTRDFLGVCGTAGPPVTAEGMGKTPSQTDLASITSLGNKSNAQMCLHLLANLAKKSHYLLKSCDICQPDRKKRTKSALRAEILT</sequence>
<name>A0ACC2ESU4_DIPCM</name>
<reference evidence="2" key="1">
    <citation type="journal article" date="2024" name="Proc. Natl. Acad. Sci. U.S.A.">
        <title>Extraordinary preservation of gene collinearity over three hundred million years revealed in homosporous lycophytes.</title>
        <authorList>
            <person name="Li C."/>
            <person name="Wickell D."/>
            <person name="Kuo L.Y."/>
            <person name="Chen X."/>
            <person name="Nie B."/>
            <person name="Liao X."/>
            <person name="Peng D."/>
            <person name="Ji J."/>
            <person name="Jenkins J."/>
            <person name="Williams M."/>
            <person name="Shu S."/>
            <person name="Plott C."/>
            <person name="Barry K."/>
            <person name="Rajasekar S."/>
            <person name="Grimwood J."/>
            <person name="Han X."/>
            <person name="Sun S."/>
            <person name="Hou Z."/>
            <person name="He W."/>
            <person name="Dai G."/>
            <person name="Sun C."/>
            <person name="Schmutz J."/>
            <person name="Leebens-Mack J.H."/>
            <person name="Li F.W."/>
            <person name="Wang L."/>
        </authorList>
    </citation>
    <scope>NUCLEOTIDE SEQUENCE [LARGE SCALE GENOMIC DNA]</scope>
    <source>
        <strain evidence="2">cv. PW_Plant_1</strain>
    </source>
</reference>
<evidence type="ECO:0000313" key="2">
    <source>
        <dbReference type="Proteomes" id="UP001162992"/>
    </source>
</evidence>
<gene>
    <name evidence="1" type="ORF">O6H91_01G081200</name>
</gene>
<protein>
    <submittedName>
        <fullName evidence="1">Uncharacterized protein</fullName>
    </submittedName>
</protein>
<evidence type="ECO:0000313" key="1">
    <source>
        <dbReference type="EMBL" id="KAJ7569496.1"/>
    </source>
</evidence>